<dbReference type="InterPro" id="IPR011990">
    <property type="entry name" value="TPR-like_helical_dom_sf"/>
</dbReference>
<evidence type="ECO:0000256" key="2">
    <source>
        <dbReference type="ARBA" id="ARBA00022692"/>
    </source>
</evidence>
<reference evidence="7" key="1">
    <citation type="submission" date="2020-07" db="EMBL/GenBank/DDBJ databases">
        <title>Huge and variable diversity of episymbiotic CPR bacteria and DPANN archaea in groundwater ecosystems.</title>
        <authorList>
            <person name="He C.Y."/>
            <person name="Keren R."/>
            <person name="Whittaker M."/>
            <person name="Farag I.F."/>
            <person name="Doudna J."/>
            <person name="Cate J.H.D."/>
            <person name="Banfield J.F."/>
        </authorList>
    </citation>
    <scope>NUCLEOTIDE SEQUENCE</scope>
    <source>
        <strain evidence="7">NC_groundwater_17_Pr7_B-0.1um_64_12</strain>
    </source>
</reference>
<evidence type="ECO:0000313" key="8">
    <source>
        <dbReference type="Proteomes" id="UP000727962"/>
    </source>
</evidence>
<feature type="transmembrane region" description="Helical" evidence="5">
    <location>
        <begin position="445"/>
        <end position="466"/>
    </location>
</feature>
<proteinExistence type="predicted"/>
<evidence type="ECO:0000313" key="7">
    <source>
        <dbReference type="EMBL" id="MBI1757529.1"/>
    </source>
</evidence>
<feature type="transmembrane region" description="Helical" evidence="5">
    <location>
        <begin position="413"/>
        <end position="433"/>
    </location>
</feature>
<evidence type="ECO:0000256" key="1">
    <source>
        <dbReference type="ARBA" id="ARBA00004141"/>
    </source>
</evidence>
<keyword evidence="2 5" id="KW-0812">Transmembrane</keyword>
<accession>A0A931PUK3</accession>
<dbReference type="EMBL" id="JACOSL010000064">
    <property type="protein sequence ID" value="MBI1757529.1"/>
    <property type="molecule type" value="Genomic_DNA"/>
</dbReference>
<dbReference type="InterPro" id="IPR007016">
    <property type="entry name" value="O-antigen_ligase-rel_domated"/>
</dbReference>
<feature type="transmembrane region" description="Helical" evidence="5">
    <location>
        <begin position="360"/>
        <end position="378"/>
    </location>
</feature>
<dbReference type="GO" id="GO:0016874">
    <property type="term" value="F:ligase activity"/>
    <property type="evidence" value="ECO:0007669"/>
    <property type="project" value="UniProtKB-KW"/>
</dbReference>
<evidence type="ECO:0000256" key="5">
    <source>
        <dbReference type="SAM" id="Phobius"/>
    </source>
</evidence>
<keyword evidence="4 5" id="KW-0472">Membrane</keyword>
<keyword evidence="7" id="KW-0436">Ligase</keyword>
<feature type="transmembrane region" description="Helical" evidence="5">
    <location>
        <begin position="112"/>
        <end position="132"/>
    </location>
</feature>
<dbReference type="Pfam" id="PF04932">
    <property type="entry name" value="Wzy_C"/>
    <property type="match status" value="1"/>
</dbReference>
<gene>
    <name evidence="7" type="ORF">HYR64_10530</name>
</gene>
<dbReference type="PANTHER" id="PTHR37422:SF13">
    <property type="entry name" value="LIPOPOLYSACCHARIDE BIOSYNTHESIS PROTEIN PA4999-RELATED"/>
    <property type="match status" value="1"/>
</dbReference>
<feature type="domain" description="O-antigen ligase-related" evidence="6">
    <location>
        <begin position="208"/>
        <end position="357"/>
    </location>
</feature>
<feature type="transmembrane region" description="Helical" evidence="5">
    <location>
        <begin position="252"/>
        <end position="273"/>
    </location>
</feature>
<evidence type="ECO:0000256" key="4">
    <source>
        <dbReference type="ARBA" id="ARBA00023136"/>
    </source>
</evidence>
<feature type="transmembrane region" description="Helical" evidence="5">
    <location>
        <begin position="139"/>
        <end position="157"/>
    </location>
</feature>
<dbReference type="InterPro" id="IPR051533">
    <property type="entry name" value="WaaL-like"/>
</dbReference>
<comment type="subcellular location">
    <subcellularLocation>
        <location evidence="1">Membrane</location>
        <topology evidence="1">Multi-pass membrane protein</topology>
    </subcellularLocation>
</comment>
<feature type="transmembrane region" description="Helical" evidence="5">
    <location>
        <begin position="200"/>
        <end position="217"/>
    </location>
</feature>
<dbReference type="PANTHER" id="PTHR37422">
    <property type="entry name" value="TEICHURONIC ACID BIOSYNTHESIS PROTEIN TUAE"/>
    <property type="match status" value="1"/>
</dbReference>
<dbReference type="GO" id="GO:0016020">
    <property type="term" value="C:membrane"/>
    <property type="evidence" value="ECO:0007669"/>
    <property type="project" value="UniProtKB-SubCell"/>
</dbReference>
<feature type="transmembrane region" description="Helical" evidence="5">
    <location>
        <begin position="223"/>
        <end position="240"/>
    </location>
</feature>
<dbReference type="Gene3D" id="1.25.40.10">
    <property type="entry name" value="Tetratricopeptide repeat domain"/>
    <property type="match status" value="1"/>
</dbReference>
<feature type="transmembrane region" description="Helical" evidence="5">
    <location>
        <begin position="86"/>
        <end position="106"/>
    </location>
</feature>
<dbReference type="Pfam" id="PF14559">
    <property type="entry name" value="TPR_19"/>
    <property type="match status" value="1"/>
</dbReference>
<comment type="caution">
    <text evidence="7">The sequence shown here is derived from an EMBL/GenBank/DDBJ whole genome shotgun (WGS) entry which is preliminary data.</text>
</comment>
<keyword evidence="3 5" id="KW-1133">Transmembrane helix</keyword>
<dbReference type="AlphaFoldDB" id="A0A931PUK3"/>
<feature type="transmembrane region" description="Helical" evidence="5">
    <location>
        <begin position="390"/>
        <end position="407"/>
    </location>
</feature>
<name>A0A931PUK3_FIMGI</name>
<dbReference type="SUPFAM" id="SSF48452">
    <property type="entry name" value="TPR-like"/>
    <property type="match status" value="1"/>
</dbReference>
<protein>
    <submittedName>
        <fullName evidence="7">O-antigen ligase family protein</fullName>
    </submittedName>
</protein>
<feature type="transmembrane region" description="Helical" evidence="5">
    <location>
        <begin position="177"/>
        <end position="195"/>
    </location>
</feature>
<feature type="transmembrane region" description="Helical" evidence="5">
    <location>
        <begin position="55"/>
        <end position="74"/>
    </location>
</feature>
<sequence>MKDRFGGLSWPFVPLVLVALLAPILGGQVSTDSGAIHPGFGFLLAAVGSGPEAPTLTHALLGLVLAIAALGALLGRRVIQMPSTKLLAPALILFGLIPLSVASSSFKGVSAAAAAEWSLYLVAMLTVVALAGRRVGPTALCGTIFAACIWIARRGILEYIDTKDPTWRIFAGWTPNSLAGMLLIGLFVGLGLALVVRRPWSLLFLVGLVPIFYALLLTQSKGAVIAGIAGLGVLGALFAVSRARAPALPWVGRLVIAGLLMITLGTLFAGGAAPPSQPMAASSQPGAANVLNRFTQAGATQDQSAGFRRLLWQSSARLIVANPSGWGIGTFRGESARPGLTTQTQLAHSNLWQLGVEASPFAPVSLLALLAVWLEVCLRSGAALQPAQNRLRFAIVAAVAATFFHGVVESNLYSFGIGLSLFLLLGVGLQLSADGAAPEFTPRSARWTAAGVVILATGALMLAGWAEGLRATFRGAIASGNVEAAQSAAESLQAIYGFDGETWYLASQTAIMRGAATEALEDLNRAADLAPMPRTLRALASADAASGNQLGAQMALKRALEHDPNNLPALLMLVRLYVKMEDFESAEATARRLIEVEAQPYFAIRSIPEIIPTETYDARVFLASRTPIDYEKASLLAQAVDGYGRYRSTTLPTLLRFAKIDPNENWGGESLRAAIPKLRAGLQAAQGLATTYRKLGRAADASTADAAAADFAAALVEASSLK</sequence>
<organism evidence="7 8">
    <name type="scientific">Fimbriimonas ginsengisoli</name>
    <dbReference type="NCBI Taxonomy" id="1005039"/>
    <lineage>
        <taxon>Bacteria</taxon>
        <taxon>Bacillati</taxon>
        <taxon>Armatimonadota</taxon>
        <taxon>Fimbriimonadia</taxon>
        <taxon>Fimbriimonadales</taxon>
        <taxon>Fimbriimonadaceae</taxon>
        <taxon>Fimbriimonas</taxon>
    </lineage>
</organism>
<dbReference type="Proteomes" id="UP000727962">
    <property type="component" value="Unassembled WGS sequence"/>
</dbReference>
<evidence type="ECO:0000256" key="3">
    <source>
        <dbReference type="ARBA" id="ARBA00022989"/>
    </source>
</evidence>
<evidence type="ECO:0000259" key="6">
    <source>
        <dbReference type="Pfam" id="PF04932"/>
    </source>
</evidence>